<evidence type="ECO:0000313" key="7">
    <source>
        <dbReference type="EMBL" id="NWU90289.1"/>
    </source>
</evidence>
<keyword evidence="4 6" id="KW-0472">Membrane</keyword>
<feature type="transmembrane region" description="Helical" evidence="6">
    <location>
        <begin position="20"/>
        <end position="42"/>
    </location>
</feature>
<evidence type="ECO:0000256" key="3">
    <source>
        <dbReference type="ARBA" id="ARBA00022989"/>
    </source>
</evidence>
<evidence type="ECO:0000256" key="5">
    <source>
        <dbReference type="ARBA" id="ARBA00034309"/>
    </source>
</evidence>
<comment type="similarity">
    <text evidence="5">Belongs to the ENTREP family.</text>
</comment>
<dbReference type="Pfam" id="PF04103">
    <property type="entry name" value="CD20"/>
    <property type="match status" value="1"/>
</dbReference>
<accession>A0A7K6ALS3</accession>
<reference evidence="7 8" key="1">
    <citation type="submission" date="2019-09" db="EMBL/GenBank/DDBJ databases">
        <title>Bird 10,000 Genomes (B10K) Project - Family phase.</title>
        <authorList>
            <person name="Zhang G."/>
        </authorList>
    </citation>
    <scope>NUCLEOTIDE SEQUENCE [LARGE SCALE GENOMIC DNA]</scope>
    <source>
        <strain evidence="7">B10K-DU-012-37</strain>
    </source>
</reference>
<keyword evidence="8" id="KW-1185">Reference proteome</keyword>
<dbReference type="AlphaFoldDB" id="A0A7K6ALS3"/>
<sequence length="454" mass="49904">LQVLLSGLIGVVSWKRPLSLVITFFMLLSAVCVMLNLAGSILSCQNAQLVKSLEGCQLIKFDSDGVCVCCEMQHQTSGCSNLGETLKLNPLQECNVVRLTLKDLLFSVCALNIISTIVCALATAMCCMQMVSTDLLQMFLPQRPHSANPDCMTPRGTVLHQTLDFDEFIPPIPPPPYYPPEYTCTPVVEAQRTLHLEFPHSPFSALYEVTINSPGMLYPTELPPPYEAVIGETPASQVTVTDQQVSESSLGERNMTLDFSTQELQGSAQESSTTPPLRQKKICCVDFSQNHAPSQTSPCFGPANTSSYISSYGRAGQQHHFTKHGISTIVRSTSDPVSCSLYREVAVSGSHMAASACQHSLSSFLPAGKQRDTRKIDLHLKPKALHAVSKERPHSLVDLKAYKDTKILVAKFLEHSNCNLPREVRHVVNSIRSVIKSDEKHMEEAIFSANIIDQ</sequence>
<gene>
    <name evidence="7" type="primary">Fam189a1</name>
    <name evidence="7" type="ORF">UPUEPO_R07056</name>
</gene>
<name>A0A7K6ALS3_UPUEP</name>
<feature type="transmembrane region" description="Helical" evidence="6">
    <location>
        <begin position="104"/>
        <end position="125"/>
    </location>
</feature>
<dbReference type="PANTHER" id="PTHR17615">
    <property type="entry name" value="PROTEIN FAM189A"/>
    <property type="match status" value="1"/>
</dbReference>
<evidence type="ECO:0000313" key="8">
    <source>
        <dbReference type="Proteomes" id="UP000544127"/>
    </source>
</evidence>
<dbReference type="EMBL" id="VZRI01002297">
    <property type="protein sequence ID" value="NWU90289.1"/>
    <property type="molecule type" value="Genomic_DNA"/>
</dbReference>
<evidence type="ECO:0000256" key="6">
    <source>
        <dbReference type="SAM" id="Phobius"/>
    </source>
</evidence>
<comment type="caution">
    <text evidence="7">The sequence shown here is derived from an EMBL/GenBank/DDBJ whole genome shotgun (WGS) entry which is preliminary data.</text>
</comment>
<organism evidence="7 8">
    <name type="scientific">Upupa epops</name>
    <name type="common">Eurasian hoopoe</name>
    <dbReference type="NCBI Taxonomy" id="57439"/>
    <lineage>
        <taxon>Eukaryota</taxon>
        <taxon>Metazoa</taxon>
        <taxon>Chordata</taxon>
        <taxon>Craniata</taxon>
        <taxon>Vertebrata</taxon>
        <taxon>Euteleostomi</taxon>
        <taxon>Archelosauria</taxon>
        <taxon>Archosauria</taxon>
        <taxon>Dinosauria</taxon>
        <taxon>Saurischia</taxon>
        <taxon>Theropoda</taxon>
        <taxon>Coelurosauria</taxon>
        <taxon>Aves</taxon>
        <taxon>Neognathae</taxon>
        <taxon>Neoaves</taxon>
        <taxon>Telluraves</taxon>
        <taxon>Coraciimorphae</taxon>
        <taxon>Bucerotiformes</taxon>
        <taxon>Upupidae</taxon>
        <taxon>Upupa</taxon>
    </lineage>
</organism>
<evidence type="ECO:0000256" key="4">
    <source>
        <dbReference type="ARBA" id="ARBA00023136"/>
    </source>
</evidence>
<comment type="subcellular location">
    <subcellularLocation>
        <location evidence="1">Membrane</location>
        <topology evidence="1">Multi-pass membrane protein</topology>
    </subcellularLocation>
</comment>
<keyword evidence="2 6" id="KW-0812">Transmembrane</keyword>
<dbReference type="GO" id="GO:0016020">
    <property type="term" value="C:membrane"/>
    <property type="evidence" value="ECO:0007669"/>
    <property type="project" value="UniProtKB-SubCell"/>
</dbReference>
<keyword evidence="3 6" id="KW-1133">Transmembrane helix</keyword>
<evidence type="ECO:0000256" key="1">
    <source>
        <dbReference type="ARBA" id="ARBA00004141"/>
    </source>
</evidence>
<dbReference type="InterPro" id="IPR007237">
    <property type="entry name" value="CD20-like"/>
</dbReference>
<dbReference type="OrthoDB" id="10036151at2759"/>
<feature type="non-terminal residue" evidence="7">
    <location>
        <position position="1"/>
    </location>
</feature>
<protein>
    <submittedName>
        <fullName evidence="7">F1891 protein</fullName>
    </submittedName>
</protein>
<feature type="non-terminal residue" evidence="7">
    <location>
        <position position="454"/>
    </location>
</feature>
<dbReference type="Proteomes" id="UP000544127">
    <property type="component" value="Unassembled WGS sequence"/>
</dbReference>
<proteinExistence type="inferred from homology"/>
<dbReference type="PANTHER" id="PTHR17615:SF6">
    <property type="entry name" value="PROTEIN ENTREP2"/>
    <property type="match status" value="1"/>
</dbReference>
<evidence type="ECO:0000256" key="2">
    <source>
        <dbReference type="ARBA" id="ARBA00022692"/>
    </source>
</evidence>
<dbReference type="InterPro" id="IPR030431">
    <property type="entry name" value="ENTREP1-3"/>
</dbReference>